<evidence type="ECO:0000256" key="1">
    <source>
        <dbReference type="ARBA" id="ARBA00006295"/>
    </source>
</evidence>
<dbReference type="AlphaFoldDB" id="A0A7Z2T0J9"/>
<evidence type="ECO:0000256" key="5">
    <source>
        <dbReference type="ARBA" id="ARBA00025472"/>
    </source>
</evidence>
<dbReference type="InterPro" id="IPR004437">
    <property type="entry name" value="ParB/RepB/Spo0J"/>
</dbReference>
<dbReference type="Gene3D" id="1.10.10.2830">
    <property type="match status" value="1"/>
</dbReference>
<evidence type="ECO:0000256" key="3">
    <source>
        <dbReference type="ARBA" id="ARBA00022829"/>
    </source>
</evidence>
<dbReference type="RefSeq" id="WP_164646958.1">
    <property type="nucleotide sequence ID" value="NZ_CP047475.1"/>
</dbReference>
<evidence type="ECO:0000256" key="2">
    <source>
        <dbReference type="ARBA" id="ARBA00022372"/>
    </source>
</evidence>
<dbReference type="Pfam" id="PF02195">
    <property type="entry name" value="ParB_N"/>
    <property type="match status" value="1"/>
</dbReference>
<evidence type="ECO:0000256" key="4">
    <source>
        <dbReference type="ARBA" id="ARBA00023125"/>
    </source>
</evidence>
<evidence type="ECO:0000313" key="8">
    <source>
        <dbReference type="EMBL" id="QIA62055.1"/>
    </source>
</evidence>
<comment type="function">
    <text evidence="5">Involved in chromosome partition. Localize to both poles of the predivisional cell following completion of DNA replication. Binds to the DNA origin of replication.</text>
</comment>
<dbReference type="Proteomes" id="UP000464262">
    <property type="component" value="Chromosome 1"/>
</dbReference>
<feature type="domain" description="ParB-like N-terminal" evidence="7">
    <location>
        <begin position="40"/>
        <end position="130"/>
    </location>
</feature>
<name>A0A7Z2T0J9_9VIBR</name>
<evidence type="ECO:0000313" key="9">
    <source>
        <dbReference type="Proteomes" id="UP000464262"/>
    </source>
</evidence>
<dbReference type="PANTHER" id="PTHR33375">
    <property type="entry name" value="CHROMOSOME-PARTITIONING PROTEIN PARB-RELATED"/>
    <property type="match status" value="1"/>
</dbReference>
<dbReference type="GO" id="GO:0007059">
    <property type="term" value="P:chromosome segregation"/>
    <property type="evidence" value="ECO:0007669"/>
    <property type="project" value="UniProtKB-KW"/>
</dbReference>
<reference evidence="8 9" key="1">
    <citation type="submission" date="2020-01" db="EMBL/GenBank/DDBJ databases">
        <title>Whole genome and functional gene identification of agarase of Vibrio HN897.</title>
        <authorList>
            <person name="Liu Y."/>
            <person name="Zhao Z."/>
        </authorList>
    </citation>
    <scope>NUCLEOTIDE SEQUENCE [LARGE SCALE GENOMIC DNA]</scope>
    <source>
        <strain evidence="8 9">HN897</strain>
    </source>
</reference>
<dbReference type="InterPro" id="IPR041468">
    <property type="entry name" value="HTH_ParB/Spo0J"/>
</dbReference>
<keyword evidence="6" id="KW-0175">Coiled coil</keyword>
<dbReference type="InterPro" id="IPR036086">
    <property type="entry name" value="ParB/Sulfiredoxin_sf"/>
</dbReference>
<dbReference type="InterPro" id="IPR057240">
    <property type="entry name" value="ParB_dimer_C"/>
</dbReference>
<evidence type="ECO:0000256" key="6">
    <source>
        <dbReference type="SAM" id="Coils"/>
    </source>
</evidence>
<dbReference type="CDD" id="cd16393">
    <property type="entry name" value="SPO0J_N"/>
    <property type="match status" value="1"/>
</dbReference>
<dbReference type="KEGG" id="vas:GT360_00075"/>
<sequence length="304" mass="33538">MSKRGLGKGLDALLATSSFAREKQQVATQSQALSNDGELADLSVHQLQPGVYQPRKDMSDEALAELSASIQSQGIIQPIVVRQIANDRYEIIAGERRWRAAKQAGLKQVPCLIKNVQDRAAVAMALIENIQREDLNAIEESQALERLQEEFQLTHQQIADVIGKSRATVSNLLRLNQLDANVKHLVEQKLLEMGHARALLALSTDTQHSVAEQIVKKSLTVRQAESLVKKTLAAQESGAQSEDLPVVNTTVTQDTYSKLERLQQALETKVDVKLAKNGTGNVLINFKDEEQLVTVLKQLEAIVK</sequence>
<organism evidence="8 9">
    <name type="scientific">Vibrio astriarenae</name>
    <dbReference type="NCBI Taxonomy" id="1481923"/>
    <lineage>
        <taxon>Bacteria</taxon>
        <taxon>Pseudomonadati</taxon>
        <taxon>Pseudomonadota</taxon>
        <taxon>Gammaproteobacteria</taxon>
        <taxon>Vibrionales</taxon>
        <taxon>Vibrionaceae</taxon>
        <taxon>Vibrio</taxon>
    </lineage>
</organism>
<dbReference type="InterPro" id="IPR003115">
    <property type="entry name" value="ParB_N"/>
</dbReference>
<evidence type="ECO:0000259" key="7">
    <source>
        <dbReference type="SMART" id="SM00470"/>
    </source>
</evidence>
<dbReference type="InterPro" id="IPR050336">
    <property type="entry name" value="Chromosome_partition/occlusion"/>
</dbReference>
<dbReference type="Gene3D" id="3.90.1530.30">
    <property type="match status" value="1"/>
</dbReference>
<dbReference type="EMBL" id="CP047475">
    <property type="protein sequence ID" value="QIA62055.1"/>
    <property type="molecule type" value="Genomic_DNA"/>
</dbReference>
<keyword evidence="9" id="KW-1185">Reference proteome</keyword>
<gene>
    <name evidence="8" type="ORF">GT360_00075</name>
</gene>
<dbReference type="SMART" id="SM00470">
    <property type="entry name" value="ParB"/>
    <property type="match status" value="1"/>
</dbReference>
<dbReference type="GO" id="GO:0003677">
    <property type="term" value="F:DNA binding"/>
    <property type="evidence" value="ECO:0007669"/>
    <property type="project" value="UniProtKB-KW"/>
</dbReference>
<dbReference type="Pfam" id="PF17762">
    <property type="entry name" value="HTH_ParB"/>
    <property type="match status" value="1"/>
</dbReference>
<comment type="similarity">
    <text evidence="1">Belongs to the ParB family.</text>
</comment>
<feature type="coiled-coil region" evidence="6">
    <location>
        <begin position="113"/>
        <end position="150"/>
    </location>
</feature>
<dbReference type="GO" id="GO:0045881">
    <property type="term" value="P:positive regulation of sporulation resulting in formation of a cellular spore"/>
    <property type="evidence" value="ECO:0007669"/>
    <property type="project" value="TreeGrafter"/>
</dbReference>
<dbReference type="PANTHER" id="PTHR33375:SF1">
    <property type="entry name" value="CHROMOSOME-PARTITIONING PROTEIN PARB-RELATED"/>
    <property type="match status" value="1"/>
</dbReference>
<dbReference type="FunFam" id="1.10.10.2830:FF:000001">
    <property type="entry name" value="Chromosome partitioning protein ParB"/>
    <property type="match status" value="1"/>
</dbReference>
<protein>
    <recommendedName>
        <fullName evidence="2">Probable chromosome-partitioning protein ParB</fullName>
    </recommendedName>
</protein>
<dbReference type="GO" id="GO:0005694">
    <property type="term" value="C:chromosome"/>
    <property type="evidence" value="ECO:0007669"/>
    <property type="project" value="TreeGrafter"/>
</dbReference>
<accession>A0A7Z2T0J9</accession>
<proteinExistence type="inferred from homology"/>
<dbReference type="NCBIfam" id="TIGR00180">
    <property type="entry name" value="parB_part"/>
    <property type="match status" value="1"/>
</dbReference>
<dbReference type="SUPFAM" id="SSF110849">
    <property type="entry name" value="ParB/Sulfiredoxin"/>
    <property type="match status" value="1"/>
</dbReference>
<keyword evidence="4" id="KW-0238">DNA-binding</keyword>
<dbReference type="Pfam" id="PF23552">
    <property type="entry name" value="ParB_C"/>
    <property type="match status" value="1"/>
</dbReference>
<dbReference type="FunFam" id="3.90.1530.30:FF:000001">
    <property type="entry name" value="Chromosome partitioning protein ParB"/>
    <property type="match status" value="1"/>
</dbReference>
<keyword evidence="3" id="KW-0159">Chromosome partition</keyword>